<feature type="region of interest" description="Disordered" evidence="1">
    <location>
        <begin position="1"/>
        <end position="133"/>
    </location>
</feature>
<protein>
    <submittedName>
        <fullName evidence="2">Uncharacterized protein</fullName>
    </submittedName>
</protein>
<organism evidence="2">
    <name type="scientific">Strombidium inclinatum</name>
    <dbReference type="NCBI Taxonomy" id="197538"/>
    <lineage>
        <taxon>Eukaryota</taxon>
        <taxon>Sar</taxon>
        <taxon>Alveolata</taxon>
        <taxon>Ciliophora</taxon>
        <taxon>Intramacronucleata</taxon>
        <taxon>Spirotrichea</taxon>
        <taxon>Oligotrichia</taxon>
        <taxon>Strombidiidae</taxon>
        <taxon>Strombidium</taxon>
    </lineage>
</organism>
<proteinExistence type="predicted"/>
<gene>
    <name evidence="2" type="ORF">SINC0208_LOCUS2849</name>
</gene>
<reference evidence="2" key="1">
    <citation type="submission" date="2021-01" db="EMBL/GenBank/DDBJ databases">
        <authorList>
            <person name="Corre E."/>
            <person name="Pelletier E."/>
            <person name="Niang G."/>
            <person name="Scheremetjew M."/>
            <person name="Finn R."/>
            <person name="Kale V."/>
            <person name="Holt S."/>
            <person name="Cochrane G."/>
            <person name="Meng A."/>
            <person name="Brown T."/>
            <person name="Cohen L."/>
        </authorList>
    </citation>
    <scope>NUCLEOTIDE SEQUENCE</scope>
    <source>
        <strain evidence="2">S3</strain>
    </source>
</reference>
<dbReference type="AlphaFoldDB" id="A0A7S3IFN1"/>
<dbReference type="EMBL" id="HBIH01006856">
    <property type="protein sequence ID" value="CAE0322266.1"/>
    <property type="molecule type" value="Transcribed_RNA"/>
</dbReference>
<accession>A0A7S3IFN1</accession>
<evidence type="ECO:0000313" key="2">
    <source>
        <dbReference type="EMBL" id="CAE0322266.1"/>
    </source>
</evidence>
<feature type="compositionally biased region" description="Basic residues" evidence="1">
    <location>
        <begin position="1"/>
        <end position="13"/>
    </location>
</feature>
<sequence>MTLAKKKPTKFKHSTMMARKKYLDEPPKQQPKQHMSMAGREFSELIEGVGQGQHHEHQGKPGYPGQPGHPGQPGQPGHFQGGDGQSHQLQGSKPTEENHSHVAAYQVESQPSAHLEGSPEEREWSDEDAVIAH</sequence>
<name>A0A7S3IFN1_9SPIT</name>
<feature type="compositionally biased region" description="Acidic residues" evidence="1">
    <location>
        <begin position="123"/>
        <end position="133"/>
    </location>
</feature>
<evidence type="ECO:0000256" key="1">
    <source>
        <dbReference type="SAM" id="MobiDB-lite"/>
    </source>
</evidence>